<comment type="caution">
    <text evidence="1">The sequence shown here is derived from an EMBL/GenBank/DDBJ whole genome shotgun (WGS) entry which is preliminary data.</text>
</comment>
<dbReference type="OrthoDB" id="6928303at2759"/>
<evidence type="ECO:0000313" key="1">
    <source>
        <dbReference type="EMBL" id="CAB3249633.1"/>
    </source>
</evidence>
<evidence type="ECO:0000313" key="2">
    <source>
        <dbReference type="Proteomes" id="UP000494256"/>
    </source>
</evidence>
<dbReference type="EMBL" id="CADEBD010000344">
    <property type="protein sequence ID" value="CAB3249633.1"/>
    <property type="molecule type" value="Genomic_DNA"/>
</dbReference>
<sequence>MQQSGVSCAPEPSVRRLVDTQLLLSAQAHNIAPTCAPYTLFTHVICSRECGDSVIEHPCETVSGALYAPYIKHDDDGRAGHVTRRARHTALQIYIARTEPRRRTTNYLFPTSL</sequence>
<name>A0A8S1AUI0_ARCPL</name>
<accession>A0A8S1AUI0</accession>
<proteinExistence type="predicted"/>
<dbReference type="Proteomes" id="UP000494256">
    <property type="component" value="Unassembled WGS sequence"/>
</dbReference>
<protein>
    <submittedName>
        <fullName evidence="1">Uncharacterized protein</fullName>
    </submittedName>
</protein>
<reference evidence="1 2" key="1">
    <citation type="submission" date="2020-04" db="EMBL/GenBank/DDBJ databases">
        <authorList>
            <person name="Wallbank WR R."/>
            <person name="Pardo Diaz C."/>
            <person name="Kozak K."/>
            <person name="Martin S."/>
            <person name="Jiggins C."/>
            <person name="Moest M."/>
            <person name="Warren A I."/>
            <person name="Byers J.R.P. K."/>
            <person name="Montejo-Kovacevich G."/>
            <person name="Yen C E."/>
        </authorList>
    </citation>
    <scope>NUCLEOTIDE SEQUENCE [LARGE SCALE GENOMIC DNA]</scope>
</reference>
<dbReference type="AlphaFoldDB" id="A0A8S1AUI0"/>
<gene>
    <name evidence="1" type="ORF">APLA_LOCUS12985</name>
</gene>
<organism evidence="1 2">
    <name type="scientific">Arctia plantaginis</name>
    <name type="common">Wood tiger moth</name>
    <name type="synonym">Phalaena plantaginis</name>
    <dbReference type="NCBI Taxonomy" id="874455"/>
    <lineage>
        <taxon>Eukaryota</taxon>
        <taxon>Metazoa</taxon>
        <taxon>Ecdysozoa</taxon>
        <taxon>Arthropoda</taxon>
        <taxon>Hexapoda</taxon>
        <taxon>Insecta</taxon>
        <taxon>Pterygota</taxon>
        <taxon>Neoptera</taxon>
        <taxon>Endopterygota</taxon>
        <taxon>Lepidoptera</taxon>
        <taxon>Glossata</taxon>
        <taxon>Ditrysia</taxon>
        <taxon>Noctuoidea</taxon>
        <taxon>Erebidae</taxon>
        <taxon>Arctiinae</taxon>
        <taxon>Arctia</taxon>
    </lineage>
</organism>